<dbReference type="EMBL" id="QXGA01000578">
    <property type="protein sequence ID" value="KAE9143954.1"/>
    <property type="molecule type" value="Genomic_DNA"/>
</dbReference>
<organism evidence="2 3">
    <name type="scientific">Phytophthora fragariae</name>
    <dbReference type="NCBI Taxonomy" id="53985"/>
    <lineage>
        <taxon>Eukaryota</taxon>
        <taxon>Sar</taxon>
        <taxon>Stramenopiles</taxon>
        <taxon>Oomycota</taxon>
        <taxon>Peronosporomycetes</taxon>
        <taxon>Peronosporales</taxon>
        <taxon>Peronosporaceae</taxon>
        <taxon>Phytophthora</taxon>
    </lineage>
</organism>
<gene>
    <name evidence="2" type="ORF">PF006_g11063</name>
</gene>
<dbReference type="Proteomes" id="UP000440732">
    <property type="component" value="Unassembled WGS sequence"/>
</dbReference>
<evidence type="ECO:0000313" key="3">
    <source>
        <dbReference type="Proteomes" id="UP000440732"/>
    </source>
</evidence>
<reference evidence="2 3" key="1">
    <citation type="submission" date="2018-08" db="EMBL/GenBank/DDBJ databases">
        <title>Genomic investigation of the strawberry pathogen Phytophthora fragariae indicates pathogenicity is determined by transcriptional variation in three key races.</title>
        <authorList>
            <person name="Adams T.M."/>
            <person name="Armitage A.D."/>
            <person name="Sobczyk M.K."/>
            <person name="Bates H.J."/>
            <person name="Dunwell J.M."/>
            <person name="Nellist C.F."/>
            <person name="Harrison R.J."/>
        </authorList>
    </citation>
    <scope>NUCLEOTIDE SEQUENCE [LARGE SCALE GENOMIC DNA]</scope>
    <source>
        <strain evidence="2 3">NOV-5</strain>
    </source>
</reference>
<feature type="compositionally biased region" description="Basic residues" evidence="1">
    <location>
        <begin position="123"/>
        <end position="136"/>
    </location>
</feature>
<accession>A0A6A3UAF7</accession>
<evidence type="ECO:0000313" key="2">
    <source>
        <dbReference type="EMBL" id="KAE9143954.1"/>
    </source>
</evidence>
<sequence>MSDNFYRSNKVSSQPITFQNQFKMTVAANLFIPKDLDTSVPAPAIVNILVELELLWQRLRSQLVENKSHIGFNLAGLKYLKRTIDEERTGFVQEIAAARRGEAQVSCGQGGRGPRAGGAAGGGRHHGGRVGRRVQP</sequence>
<proteinExistence type="predicted"/>
<protein>
    <submittedName>
        <fullName evidence="2">Uncharacterized protein</fullName>
    </submittedName>
</protein>
<dbReference type="AlphaFoldDB" id="A0A6A3UAF7"/>
<feature type="compositionally biased region" description="Gly residues" evidence="1">
    <location>
        <begin position="108"/>
        <end position="122"/>
    </location>
</feature>
<feature type="region of interest" description="Disordered" evidence="1">
    <location>
        <begin position="103"/>
        <end position="136"/>
    </location>
</feature>
<evidence type="ECO:0000256" key="1">
    <source>
        <dbReference type="SAM" id="MobiDB-lite"/>
    </source>
</evidence>
<name>A0A6A3UAF7_9STRA</name>
<comment type="caution">
    <text evidence="2">The sequence shown here is derived from an EMBL/GenBank/DDBJ whole genome shotgun (WGS) entry which is preliminary data.</text>
</comment>